<feature type="region of interest" description="Disordered" evidence="1">
    <location>
        <begin position="1"/>
        <end position="27"/>
    </location>
</feature>
<dbReference type="Gene3D" id="3.30.420.10">
    <property type="entry name" value="Ribonuclease H-like superfamily/Ribonuclease H"/>
    <property type="match status" value="1"/>
</dbReference>
<evidence type="ECO:0000313" key="2">
    <source>
        <dbReference type="EMBL" id="GBO36859.1"/>
    </source>
</evidence>
<dbReference type="Pfam" id="PF01359">
    <property type="entry name" value="Transposase_1"/>
    <property type="match status" value="1"/>
</dbReference>
<dbReference type="Proteomes" id="UP000499080">
    <property type="component" value="Unassembled WGS sequence"/>
</dbReference>
<comment type="caution">
    <text evidence="2">The sequence shown here is derived from an EMBL/GenBank/DDBJ whole genome shotgun (WGS) entry which is preliminary data.</text>
</comment>
<dbReference type="GO" id="GO:0003676">
    <property type="term" value="F:nucleic acid binding"/>
    <property type="evidence" value="ECO:0007669"/>
    <property type="project" value="InterPro"/>
</dbReference>
<organism evidence="2 3">
    <name type="scientific">Araneus ventricosus</name>
    <name type="common">Orbweaver spider</name>
    <name type="synonym">Epeira ventricosa</name>
    <dbReference type="NCBI Taxonomy" id="182803"/>
    <lineage>
        <taxon>Eukaryota</taxon>
        <taxon>Metazoa</taxon>
        <taxon>Ecdysozoa</taxon>
        <taxon>Arthropoda</taxon>
        <taxon>Chelicerata</taxon>
        <taxon>Arachnida</taxon>
        <taxon>Araneae</taxon>
        <taxon>Araneomorphae</taxon>
        <taxon>Entelegynae</taxon>
        <taxon>Araneoidea</taxon>
        <taxon>Araneidae</taxon>
        <taxon>Araneus</taxon>
    </lineage>
</organism>
<dbReference type="EMBL" id="BGPR01061133">
    <property type="protein sequence ID" value="GBO36859.1"/>
    <property type="molecule type" value="Genomic_DNA"/>
</dbReference>
<accession>A0A4Y2WI16</accession>
<reference evidence="2 3" key="1">
    <citation type="journal article" date="2019" name="Sci. Rep.">
        <title>Orb-weaving spider Araneus ventricosus genome elucidates the spidroin gene catalogue.</title>
        <authorList>
            <person name="Kono N."/>
            <person name="Nakamura H."/>
            <person name="Ohtoshi R."/>
            <person name="Moran D.A.P."/>
            <person name="Shinohara A."/>
            <person name="Yoshida Y."/>
            <person name="Fujiwara M."/>
            <person name="Mori M."/>
            <person name="Tomita M."/>
            <person name="Arakawa K."/>
        </authorList>
    </citation>
    <scope>NUCLEOTIDE SEQUENCE [LARGE SCALE GENOMIC DNA]</scope>
</reference>
<gene>
    <name evidence="2" type="ORF">AVEN_78265_1</name>
</gene>
<feature type="non-terminal residue" evidence="2">
    <location>
        <position position="78"/>
    </location>
</feature>
<dbReference type="InterPro" id="IPR036397">
    <property type="entry name" value="RNaseH_sf"/>
</dbReference>
<dbReference type="AlphaFoldDB" id="A0A4Y2WI16"/>
<keyword evidence="3" id="KW-1185">Reference proteome</keyword>
<feature type="compositionally biased region" description="Polar residues" evidence="1">
    <location>
        <begin position="12"/>
        <end position="21"/>
    </location>
</feature>
<dbReference type="OrthoDB" id="5847583at2759"/>
<evidence type="ECO:0000256" key="1">
    <source>
        <dbReference type="SAM" id="MobiDB-lite"/>
    </source>
</evidence>
<protein>
    <submittedName>
        <fullName evidence="2">Uncharacterized protein</fullName>
    </submittedName>
</protein>
<proteinExistence type="predicted"/>
<dbReference type="InterPro" id="IPR001888">
    <property type="entry name" value="Transposase_1"/>
</dbReference>
<sequence>MSLLRQLKNKGQFFSPSSTPKSGLHSGKPLLSVWWNTRGLISFELLKKGSTADLSCQQLNRVDQAPIEKHPSLVDSKG</sequence>
<evidence type="ECO:0000313" key="3">
    <source>
        <dbReference type="Proteomes" id="UP000499080"/>
    </source>
</evidence>
<name>A0A4Y2WI16_ARAVE</name>